<organism evidence="1 2">
    <name type="scientific">Lentisphaera araneosa HTCC2155</name>
    <dbReference type="NCBI Taxonomy" id="313628"/>
    <lineage>
        <taxon>Bacteria</taxon>
        <taxon>Pseudomonadati</taxon>
        <taxon>Lentisphaerota</taxon>
        <taxon>Lentisphaeria</taxon>
        <taxon>Lentisphaerales</taxon>
        <taxon>Lentisphaeraceae</taxon>
        <taxon>Lentisphaera</taxon>
    </lineage>
</organism>
<dbReference type="eggNOG" id="COG0438">
    <property type="taxonomic scope" value="Bacteria"/>
</dbReference>
<keyword evidence="2" id="KW-1185">Reference proteome</keyword>
<evidence type="ECO:0000313" key="1">
    <source>
        <dbReference type="EMBL" id="EDM26050.1"/>
    </source>
</evidence>
<protein>
    <recommendedName>
        <fullName evidence="3">Glycosyltransferase</fullName>
    </recommendedName>
</protein>
<name>A6DQG9_9BACT</name>
<dbReference type="PANTHER" id="PTHR12526:SF630">
    <property type="entry name" value="GLYCOSYLTRANSFERASE"/>
    <property type="match status" value="1"/>
</dbReference>
<dbReference type="PANTHER" id="PTHR12526">
    <property type="entry name" value="GLYCOSYLTRANSFERASE"/>
    <property type="match status" value="1"/>
</dbReference>
<dbReference type="AlphaFoldDB" id="A6DQG9"/>
<dbReference type="Gene3D" id="3.40.50.2000">
    <property type="entry name" value="Glycogen Phosphorylase B"/>
    <property type="match status" value="2"/>
</dbReference>
<sequence length="389" mass="45407">MKICVITPENPFKSYGGLALYSRQMIESLKLSYINHQIEIVCLIESNTESYSSYKDNDFLIHEVKIKASNKIFSLFTKRSYSSVRYIHYFDKIQINWDTYDHYIFNHRLSLGFYNKLIKTSKPNTKFIYINHNDEYGSMCGIAKYIKNPITRLLAYREAKKILREELNILKTFNKSSFINISDYHAYTKYDKKFKINNQSTIPIYLDEENGNHNYQPHLLLTGSFDWFPKKRNAEWLCNEVFPLIKEQSPETKLFIVGRKANCIKLNDQSNIEIHSDVDDINIFYNMASYFIIPERQSGGLKIKSIEAAMNRKVIVSTPEGISGSGLINNKSCLICEYGDKVKFSQTIINVLNDRGFSESISNNAYEHTSSNFNFNKVTEQWKTFWSNT</sequence>
<evidence type="ECO:0000313" key="2">
    <source>
        <dbReference type="Proteomes" id="UP000004947"/>
    </source>
</evidence>
<proteinExistence type="predicted"/>
<dbReference type="STRING" id="313628.LNTAR_04351"/>
<dbReference type="Proteomes" id="UP000004947">
    <property type="component" value="Unassembled WGS sequence"/>
</dbReference>
<accession>A6DQG9</accession>
<dbReference type="Pfam" id="PF13692">
    <property type="entry name" value="Glyco_trans_1_4"/>
    <property type="match status" value="1"/>
</dbReference>
<dbReference type="SUPFAM" id="SSF53756">
    <property type="entry name" value="UDP-Glycosyltransferase/glycogen phosphorylase"/>
    <property type="match status" value="1"/>
</dbReference>
<comment type="caution">
    <text evidence="1">The sequence shown here is derived from an EMBL/GenBank/DDBJ whole genome shotgun (WGS) entry which is preliminary data.</text>
</comment>
<dbReference type="EMBL" id="ABCK01000020">
    <property type="protein sequence ID" value="EDM26050.1"/>
    <property type="molecule type" value="Genomic_DNA"/>
</dbReference>
<reference evidence="1 2" key="1">
    <citation type="journal article" date="2010" name="J. Bacteriol.">
        <title>Genome sequence of Lentisphaera araneosa HTCC2155T, the type species of the order Lentisphaerales in the phylum Lentisphaerae.</title>
        <authorList>
            <person name="Thrash J.C."/>
            <person name="Cho J.C."/>
            <person name="Vergin K.L."/>
            <person name="Morris R.M."/>
            <person name="Giovannoni S.J."/>
        </authorList>
    </citation>
    <scope>NUCLEOTIDE SEQUENCE [LARGE SCALE GENOMIC DNA]</scope>
    <source>
        <strain evidence="1 2">HTCC2155</strain>
    </source>
</reference>
<gene>
    <name evidence="1" type="ORF">LNTAR_04351</name>
</gene>
<dbReference type="RefSeq" id="WP_007280096.1">
    <property type="nucleotide sequence ID" value="NZ_ABCK01000020.1"/>
</dbReference>
<evidence type="ECO:0008006" key="3">
    <source>
        <dbReference type="Google" id="ProtNLM"/>
    </source>
</evidence>
<dbReference type="OrthoDB" id="9807209at2"/>